<dbReference type="SUPFAM" id="SSF48452">
    <property type="entry name" value="TPR-like"/>
    <property type="match status" value="1"/>
</dbReference>
<evidence type="ECO:0000313" key="2">
    <source>
        <dbReference type="EMBL" id="AUC23777.1"/>
    </source>
</evidence>
<keyword evidence="1" id="KW-0732">Signal</keyword>
<organism evidence="2 3">
    <name type="scientific">Polaribacter sejongensis</name>
    <dbReference type="NCBI Taxonomy" id="985043"/>
    <lineage>
        <taxon>Bacteria</taxon>
        <taxon>Pseudomonadati</taxon>
        <taxon>Bacteroidota</taxon>
        <taxon>Flavobacteriia</taxon>
        <taxon>Flavobacteriales</taxon>
        <taxon>Flavobacteriaceae</taxon>
    </lineage>
</organism>
<proteinExistence type="predicted"/>
<protein>
    <submittedName>
        <fullName evidence="2">Dihydrolipoamide dehydrogenase</fullName>
    </submittedName>
</protein>
<sequence length="281" mass="31369">MNRIILSLFVAVFTLTVNAQITTPQPSPLQKIEQIVGLTDITVEYSRPGVKGRTIFGDLVPFNEIWRTGANGNTKITFSTDVTIDGNKIEKGSYTIFSVPTEKSWDIVIYEETKSGTPKKLDETKIVAKMNVPTQNIPMVIETFTISFDDMTTNTAILGIMWENTYVGFKIETPVEEIVTKQITTVMNGPSANDYYAAAVYYLENGKDIKKAQTWIDKSVEMMSDSPKFWVLRRQALIHAKAGDKKGAIKAAKESLKLAEKAENAGYIKMNTESLKEWGAM</sequence>
<dbReference type="EMBL" id="CP019336">
    <property type="protein sequence ID" value="AUC23777.1"/>
    <property type="molecule type" value="Genomic_DNA"/>
</dbReference>
<dbReference type="Proteomes" id="UP000232721">
    <property type="component" value="Chromosome"/>
</dbReference>
<dbReference type="InterPro" id="IPR011990">
    <property type="entry name" value="TPR-like_helical_dom_sf"/>
</dbReference>
<name>A0ABM6Q3G3_9FLAO</name>
<feature type="chain" id="PRO_5045627803" evidence="1">
    <location>
        <begin position="20"/>
        <end position="281"/>
    </location>
</feature>
<keyword evidence="3" id="KW-1185">Reference proteome</keyword>
<evidence type="ECO:0000313" key="3">
    <source>
        <dbReference type="Proteomes" id="UP000232721"/>
    </source>
</evidence>
<reference evidence="2 3" key="1">
    <citation type="submission" date="2017-02" db="EMBL/GenBank/DDBJ databases">
        <title>Trade-off between light-utilization and light-protection in marine flavobacteria.</title>
        <authorList>
            <person name="Kumagai Y."/>
            <person name="Yoshizawa S."/>
            <person name="Kogure K."/>
            <person name="Iwasaki W."/>
        </authorList>
    </citation>
    <scope>NUCLEOTIDE SEQUENCE [LARGE SCALE GENOMIC DNA]</scope>
    <source>
        <strain evidence="2 3">KCTC 23670</strain>
    </source>
</reference>
<dbReference type="Pfam" id="PF11138">
    <property type="entry name" value="DUF2911"/>
    <property type="match status" value="1"/>
</dbReference>
<dbReference type="RefSeq" id="WP_208889774.1">
    <property type="nucleotide sequence ID" value="NZ_CP019336.1"/>
</dbReference>
<accession>A0ABM6Q3G3</accession>
<evidence type="ECO:0000256" key="1">
    <source>
        <dbReference type="SAM" id="SignalP"/>
    </source>
</evidence>
<dbReference type="InterPro" id="IPR021314">
    <property type="entry name" value="DUF2911"/>
</dbReference>
<gene>
    <name evidence="2" type="ORF">BTO15_17485</name>
</gene>
<dbReference type="Gene3D" id="1.25.40.10">
    <property type="entry name" value="Tetratricopeptide repeat domain"/>
    <property type="match status" value="1"/>
</dbReference>
<feature type="signal peptide" evidence="1">
    <location>
        <begin position="1"/>
        <end position="19"/>
    </location>
</feature>